<gene>
    <name evidence="1" type="ORF">XENOCAPTIV_027970</name>
</gene>
<evidence type="ECO:0000313" key="2">
    <source>
        <dbReference type="Proteomes" id="UP001434883"/>
    </source>
</evidence>
<organism evidence="1 2">
    <name type="scientific">Xenoophorus captivus</name>
    <dbReference type="NCBI Taxonomy" id="1517983"/>
    <lineage>
        <taxon>Eukaryota</taxon>
        <taxon>Metazoa</taxon>
        <taxon>Chordata</taxon>
        <taxon>Craniata</taxon>
        <taxon>Vertebrata</taxon>
        <taxon>Euteleostomi</taxon>
        <taxon>Actinopterygii</taxon>
        <taxon>Neopterygii</taxon>
        <taxon>Teleostei</taxon>
        <taxon>Neoteleostei</taxon>
        <taxon>Acanthomorphata</taxon>
        <taxon>Ovalentaria</taxon>
        <taxon>Atherinomorphae</taxon>
        <taxon>Cyprinodontiformes</taxon>
        <taxon>Goodeidae</taxon>
        <taxon>Xenoophorus</taxon>
    </lineage>
</organism>
<proteinExistence type="predicted"/>
<comment type="caution">
    <text evidence="1">The sequence shown here is derived from an EMBL/GenBank/DDBJ whole genome shotgun (WGS) entry which is preliminary data.</text>
</comment>
<dbReference type="Proteomes" id="UP001434883">
    <property type="component" value="Unassembled WGS sequence"/>
</dbReference>
<protein>
    <submittedName>
        <fullName evidence="1">Uncharacterized protein</fullName>
    </submittedName>
</protein>
<evidence type="ECO:0000313" key="1">
    <source>
        <dbReference type="EMBL" id="MEQ2191399.1"/>
    </source>
</evidence>
<dbReference type="EMBL" id="JAHRIN010000744">
    <property type="protein sequence ID" value="MEQ2191399.1"/>
    <property type="molecule type" value="Genomic_DNA"/>
</dbReference>
<keyword evidence="2" id="KW-1185">Reference proteome</keyword>
<accession>A0ABV0Q6I3</accession>
<reference evidence="1 2" key="1">
    <citation type="submission" date="2021-06" db="EMBL/GenBank/DDBJ databases">
        <authorList>
            <person name="Palmer J.M."/>
        </authorList>
    </citation>
    <scope>NUCLEOTIDE SEQUENCE [LARGE SCALE GENOMIC DNA]</scope>
    <source>
        <strain evidence="1 2">XC_2019</strain>
        <tissue evidence="1">Muscle</tissue>
    </source>
</reference>
<name>A0ABV0Q6I3_9TELE</name>
<sequence>MFWFLFPYRSVPHCLCSFGNLIVNLFQLTKMFLVTALHAMLICVYKSPSLSSLSPSSTSRFSFPSDLLPWFIGPLSSLPQYLDSLVFCSHHWFVLLVPCPMLLLFSCLRLPTCLCSML</sequence>